<comment type="caution">
    <text evidence="2">The sequence shown here is derived from an EMBL/GenBank/DDBJ whole genome shotgun (WGS) entry which is preliminary data.</text>
</comment>
<evidence type="ECO:0000313" key="2">
    <source>
        <dbReference type="EMBL" id="RAK32838.1"/>
    </source>
</evidence>
<evidence type="ECO:0000313" key="3">
    <source>
        <dbReference type="Proteomes" id="UP000249341"/>
    </source>
</evidence>
<reference evidence="2 3" key="1">
    <citation type="submission" date="2018-06" db="EMBL/GenBank/DDBJ databases">
        <title>Genomic Encyclopedia of Type Strains, Phase III (KMG-III): the genomes of soil and plant-associated and newly described type strains.</title>
        <authorList>
            <person name="Whitman W."/>
        </authorList>
    </citation>
    <scope>NUCLEOTIDE SEQUENCE [LARGE SCALE GENOMIC DNA]</scope>
    <source>
        <strain evidence="2 3">CGMCC 4.7090</strain>
    </source>
</reference>
<protein>
    <submittedName>
        <fullName evidence="2">Uncharacterized protein</fullName>
    </submittedName>
</protein>
<keyword evidence="3" id="KW-1185">Reference proteome</keyword>
<accession>A0A327Z6M5</accession>
<dbReference type="EMBL" id="QLMJ01000013">
    <property type="protein sequence ID" value="RAK32838.1"/>
    <property type="molecule type" value="Genomic_DNA"/>
</dbReference>
<feature type="region of interest" description="Disordered" evidence="1">
    <location>
        <begin position="59"/>
        <end position="87"/>
    </location>
</feature>
<gene>
    <name evidence="2" type="ORF">B0I29_113133</name>
</gene>
<dbReference type="RefSeq" id="WP_146616887.1">
    <property type="nucleotide sequence ID" value="NZ_JACHWI010000005.1"/>
</dbReference>
<sequence>MKLNMMIPSMLPSAVCSQSAPATSALLVAERAVSPWAHQAPVQAELGKTVLVLVDGNKGTTGFSGNAISRKRYTDGGSGVPPRGRPV</sequence>
<dbReference type="Proteomes" id="UP000249341">
    <property type="component" value="Unassembled WGS sequence"/>
</dbReference>
<dbReference type="OrthoDB" id="3298732at2"/>
<proteinExistence type="predicted"/>
<evidence type="ECO:0000256" key="1">
    <source>
        <dbReference type="SAM" id="MobiDB-lite"/>
    </source>
</evidence>
<name>A0A327Z6M5_9ACTN</name>
<organism evidence="2 3">
    <name type="scientific">Actinoplanes lutulentus</name>
    <dbReference type="NCBI Taxonomy" id="1287878"/>
    <lineage>
        <taxon>Bacteria</taxon>
        <taxon>Bacillati</taxon>
        <taxon>Actinomycetota</taxon>
        <taxon>Actinomycetes</taxon>
        <taxon>Micromonosporales</taxon>
        <taxon>Micromonosporaceae</taxon>
        <taxon>Actinoplanes</taxon>
    </lineage>
</organism>
<dbReference type="AlphaFoldDB" id="A0A327Z6M5"/>